<dbReference type="InterPro" id="IPR000299">
    <property type="entry name" value="FERM_domain"/>
</dbReference>
<protein>
    <submittedName>
        <fullName evidence="2">Tyrosine-protein kinase</fullName>
    </submittedName>
</protein>
<evidence type="ECO:0000313" key="2">
    <source>
        <dbReference type="EMBL" id="GFT60177.1"/>
    </source>
</evidence>
<keyword evidence="3" id="KW-1185">Reference proteome</keyword>
<dbReference type="Proteomes" id="UP000887013">
    <property type="component" value="Unassembled WGS sequence"/>
</dbReference>
<dbReference type="InterPro" id="IPR041155">
    <property type="entry name" value="FERM_F1"/>
</dbReference>
<proteinExistence type="predicted"/>
<feature type="domain" description="FERM" evidence="1">
    <location>
        <begin position="3"/>
        <end position="89"/>
    </location>
</feature>
<comment type="caution">
    <text evidence="2">The sequence shown here is derived from an EMBL/GenBank/DDBJ whole genome shotgun (WGS) entry which is preliminary data.</text>
</comment>
<name>A0A8X6PCJ1_NEPPI</name>
<accession>A0A8X6PCJ1</accession>
<gene>
    <name evidence="2" type="primary">JAK2</name>
    <name evidence="2" type="ORF">NPIL_585331</name>
</gene>
<sequence>MSRFIRIEFYSGKEPLECSQNNSYLVEDLVVKSCKYLKIGPVARHLFSLWDPSESLWYPANKELNRQNGRSWNLFLRVRFKPPSIALLR</sequence>
<dbReference type="Pfam" id="PF18379">
    <property type="entry name" value="FERM_F1"/>
    <property type="match status" value="1"/>
</dbReference>
<dbReference type="GO" id="GO:0016301">
    <property type="term" value="F:kinase activity"/>
    <property type="evidence" value="ECO:0007669"/>
    <property type="project" value="UniProtKB-KW"/>
</dbReference>
<keyword evidence="2" id="KW-0808">Transferase</keyword>
<reference evidence="2" key="1">
    <citation type="submission" date="2020-08" db="EMBL/GenBank/DDBJ databases">
        <title>Multicomponent nature underlies the extraordinary mechanical properties of spider dragline silk.</title>
        <authorList>
            <person name="Kono N."/>
            <person name="Nakamura H."/>
            <person name="Mori M."/>
            <person name="Yoshida Y."/>
            <person name="Ohtoshi R."/>
            <person name="Malay A.D."/>
            <person name="Moran D.A.P."/>
            <person name="Tomita M."/>
            <person name="Numata K."/>
            <person name="Arakawa K."/>
        </authorList>
    </citation>
    <scope>NUCLEOTIDE SEQUENCE</scope>
</reference>
<evidence type="ECO:0000313" key="3">
    <source>
        <dbReference type="Proteomes" id="UP000887013"/>
    </source>
</evidence>
<dbReference type="PROSITE" id="PS50057">
    <property type="entry name" value="FERM_3"/>
    <property type="match status" value="1"/>
</dbReference>
<feature type="non-terminal residue" evidence="2">
    <location>
        <position position="89"/>
    </location>
</feature>
<organism evidence="2 3">
    <name type="scientific">Nephila pilipes</name>
    <name type="common">Giant wood spider</name>
    <name type="synonym">Nephila maculata</name>
    <dbReference type="NCBI Taxonomy" id="299642"/>
    <lineage>
        <taxon>Eukaryota</taxon>
        <taxon>Metazoa</taxon>
        <taxon>Ecdysozoa</taxon>
        <taxon>Arthropoda</taxon>
        <taxon>Chelicerata</taxon>
        <taxon>Arachnida</taxon>
        <taxon>Araneae</taxon>
        <taxon>Araneomorphae</taxon>
        <taxon>Entelegynae</taxon>
        <taxon>Araneoidea</taxon>
        <taxon>Nephilidae</taxon>
        <taxon>Nephila</taxon>
    </lineage>
</organism>
<dbReference type="OrthoDB" id="6434736at2759"/>
<dbReference type="AlphaFoldDB" id="A0A8X6PCJ1"/>
<dbReference type="EMBL" id="BMAW01114098">
    <property type="protein sequence ID" value="GFT60177.1"/>
    <property type="molecule type" value="Genomic_DNA"/>
</dbReference>
<keyword evidence="2" id="KW-0418">Kinase</keyword>
<evidence type="ECO:0000259" key="1">
    <source>
        <dbReference type="PROSITE" id="PS50057"/>
    </source>
</evidence>